<dbReference type="GO" id="GO:0016020">
    <property type="term" value="C:membrane"/>
    <property type="evidence" value="ECO:0007669"/>
    <property type="project" value="UniProtKB-SubCell"/>
</dbReference>
<sequence>MQTAEDRGSPTTSYKANEADDSLPPLPPDEPPSTPTPSSPNGARRRRSPNPTVTSLLPDEENNEDTDYHNGGSPSANNTDRCGDFEDQGQRATVSGMILRKSKAFMFGQVLSLFLAATGAVQSSLYLDCGLSAPTFSMLSFYLPLCIICTLRLLKQSKQSYSTPSTEDQTEQSNQANDEDNELQLKLTNSDESFQEHGGVVPTTSNEEEDDPKIKIKPFSLCRIVPLQTSPWKYAGVAIADVYANYTTILAFKYTTITSVSLFDALAIPSAMLVSRLFFGRRYTKVHLFAVFVCCIGISINIFQDYREDRLRESGEVIETAQEELVQEEYPYKVAGDALAITGGILFGVSNTLAEIAVRDWGTQDEFISAMAFFASIITFLQTVFTERQEVKAFFSTSSDSCSELGSLTLMAVFVIATVVNYLGIASFLEMSDAAFLNLSLLTGDAWAVAFSVFAEGIVPSATFYFALCITVSGVFIYETAPDVHLHASDKEENEIEMRSNKATSDHVLT</sequence>
<dbReference type="PANTHER" id="PTHR14233:SF4">
    <property type="entry name" value="SOLUTE CARRIER FAMILY 35 MEMBER F2"/>
    <property type="match status" value="1"/>
</dbReference>
<gene>
    <name evidence="9" type="ORF">ACHAWO_013537</name>
</gene>
<dbReference type="Proteomes" id="UP001530400">
    <property type="component" value="Unassembled WGS sequence"/>
</dbReference>
<feature type="transmembrane region" description="Helical" evidence="8">
    <location>
        <begin position="133"/>
        <end position="154"/>
    </location>
</feature>
<feature type="transmembrane region" description="Helical" evidence="8">
    <location>
        <begin position="367"/>
        <end position="385"/>
    </location>
</feature>
<protein>
    <recommendedName>
        <fullName evidence="11">EamA domain-containing protein</fullName>
    </recommendedName>
</protein>
<keyword evidence="10" id="KW-1185">Reference proteome</keyword>
<organism evidence="9 10">
    <name type="scientific">Cyclotella atomus</name>
    <dbReference type="NCBI Taxonomy" id="382360"/>
    <lineage>
        <taxon>Eukaryota</taxon>
        <taxon>Sar</taxon>
        <taxon>Stramenopiles</taxon>
        <taxon>Ochrophyta</taxon>
        <taxon>Bacillariophyta</taxon>
        <taxon>Coscinodiscophyceae</taxon>
        <taxon>Thalassiosirophycidae</taxon>
        <taxon>Stephanodiscales</taxon>
        <taxon>Stephanodiscaceae</taxon>
        <taxon>Cyclotella</taxon>
    </lineage>
</organism>
<keyword evidence="3" id="KW-0813">Transport</keyword>
<feature type="transmembrane region" description="Helical" evidence="8">
    <location>
        <begin position="338"/>
        <end position="358"/>
    </location>
</feature>
<comment type="subcellular location">
    <subcellularLocation>
        <location evidence="1">Membrane</location>
        <topology evidence="1">Multi-pass membrane protein</topology>
    </subcellularLocation>
</comment>
<evidence type="ECO:0000256" key="4">
    <source>
        <dbReference type="ARBA" id="ARBA00022692"/>
    </source>
</evidence>
<comment type="similarity">
    <text evidence="2">Belongs to the SLC35F solute transporter family.</text>
</comment>
<dbReference type="AlphaFoldDB" id="A0ABD3PRG8"/>
<evidence type="ECO:0000313" key="10">
    <source>
        <dbReference type="Proteomes" id="UP001530400"/>
    </source>
</evidence>
<dbReference type="PANTHER" id="PTHR14233">
    <property type="entry name" value="DUF914-RELATED"/>
    <property type="match status" value="1"/>
</dbReference>
<dbReference type="InterPro" id="IPR037185">
    <property type="entry name" value="EmrE-like"/>
</dbReference>
<evidence type="ECO:0008006" key="11">
    <source>
        <dbReference type="Google" id="ProtNLM"/>
    </source>
</evidence>
<evidence type="ECO:0000256" key="2">
    <source>
        <dbReference type="ARBA" id="ARBA00007863"/>
    </source>
</evidence>
<proteinExistence type="inferred from homology"/>
<feature type="region of interest" description="Disordered" evidence="7">
    <location>
        <begin position="1"/>
        <end position="87"/>
    </location>
</feature>
<feature type="transmembrane region" description="Helical" evidence="8">
    <location>
        <begin position="286"/>
        <end position="304"/>
    </location>
</feature>
<evidence type="ECO:0000256" key="1">
    <source>
        <dbReference type="ARBA" id="ARBA00004141"/>
    </source>
</evidence>
<feature type="compositionally biased region" description="Pro residues" evidence="7">
    <location>
        <begin position="24"/>
        <end position="38"/>
    </location>
</feature>
<evidence type="ECO:0000313" key="9">
    <source>
        <dbReference type="EMBL" id="KAL3790718.1"/>
    </source>
</evidence>
<evidence type="ECO:0000256" key="7">
    <source>
        <dbReference type="SAM" id="MobiDB-lite"/>
    </source>
</evidence>
<feature type="transmembrane region" description="Helical" evidence="8">
    <location>
        <begin position="104"/>
        <end position="127"/>
    </location>
</feature>
<keyword evidence="6 8" id="KW-0472">Membrane</keyword>
<evidence type="ECO:0000256" key="8">
    <source>
        <dbReference type="SAM" id="Phobius"/>
    </source>
</evidence>
<evidence type="ECO:0000256" key="5">
    <source>
        <dbReference type="ARBA" id="ARBA00022989"/>
    </source>
</evidence>
<keyword evidence="4 8" id="KW-0812">Transmembrane</keyword>
<name>A0ABD3PRG8_9STRA</name>
<dbReference type="InterPro" id="IPR009262">
    <property type="entry name" value="SLC35_F1/F2/F6"/>
</dbReference>
<dbReference type="SUPFAM" id="SSF103481">
    <property type="entry name" value="Multidrug resistance efflux transporter EmrE"/>
    <property type="match status" value="1"/>
</dbReference>
<dbReference type="InterPro" id="IPR052221">
    <property type="entry name" value="SLC35F_Transporter"/>
</dbReference>
<feature type="transmembrane region" description="Helical" evidence="8">
    <location>
        <begin position="405"/>
        <end position="423"/>
    </location>
</feature>
<accession>A0ABD3PRG8</accession>
<reference evidence="9 10" key="1">
    <citation type="submission" date="2024-10" db="EMBL/GenBank/DDBJ databases">
        <title>Updated reference genomes for cyclostephanoid diatoms.</title>
        <authorList>
            <person name="Roberts W.R."/>
            <person name="Alverson A.J."/>
        </authorList>
    </citation>
    <scope>NUCLEOTIDE SEQUENCE [LARGE SCALE GENOMIC DNA]</scope>
    <source>
        <strain evidence="9 10">AJA010-31</strain>
    </source>
</reference>
<dbReference type="Pfam" id="PF06027">
    <property type="entry name" value="SLC35F"/>
    <property type="match status" value="1"/>
</dbReference>
<dbReference type="EMBL" id="JALLPJ020000487">
    <property type="protein sequence ID" value="KAL3790718.1"/>
    <property type="molecule type" value="Genomic_DNA"/>
</dbReference>
<evidence type="ECO:0000256" key="3">
    <source>
        <dbReference type="ARBA" id="ARBA00022448"/>
    </source>
</evidence>
<comment type="caution">
    <text evidence="9">The sequence shown here is derived from an EMBL/GenBank/DDBJ whole genome shotgun (WGS) entry which is preliminary data.</text>
</comment>
<evidence type="ECO:0000256" key="6">
    <source>
        <dbReference type="ARBA" id="ARBA00023136"/>
    </source>
</evidence>
<keyword evidence="5 8" id="KW-1133">Transmembrane helix</keyword>